<feature type="transmembrane region" description="Helical" evidence="8">
    <location>
        <begin position="71"/>
        <end position="91"/>
    </location>
</feature>
<dbReference type="GO" id="GO:0016780">
    <property type="term" value="F:phosphotransferase activity, for other substituted phosphate groups"/>
    <property type="evidence" value="ECO:0007669"/>
    <property type="project" value="TreeGrafter"/>
</dbReference>
<reference evidence="10 11" key="1">
    <citation type="submission" date="2020-09" db="EMBL/GenBank/DDBJ databases">
        <title>A novel species.</title>
        <authorList>
            <person name="Gao J."/>
        </authorList>
    </citation>
    <scope>NUCLEOTIDE SEQUENCE [LARGE SCALE GENOMIC DNA]</scope>
    <source>
        <strain evidence="10 11">CRXT-Y-14</strain>
    </source>
</reference>
<organism evidence="10 11">
    <name type="scientific">Streptomyces xanthii</name>
    <dbReference type="NCBI Taxonomy" id="2768069"/>
    <lineage>
        <taxon>Bacteria</taxon>
        <taxon>Bacillati</taxon>
        <taxon>Actinomycetota</taxon>
        <taxon>Actinomycetes</taxon>
        <taxon>Kitasatosporales</taxon>
        <taxon>Streptomycetaceae</taxon>
        <taxon>Streptomyces</taxon>
    </lineage>
</organism>
<dbReference type="RefSeq" id="WP_188337583.1">
    <property type="nucleotide sequence ID" value="NZ_CP061281.1"/>
</dbReference>
<evidence type="ECO:0000256" key="2">
    <source>
        <dbReference type="ARBA" id="ARBA00006464"/>
    </source>
</evidence>
<feature type="transmembrane region" description="Helical" evidence="8">
    <location>
        <begin position="134"/>
        <end position="153"/>
    </location>
</feature>
<dbReference type="InterPro" id="IPR003362">
    <property type="entry name" value="Bact_transf"/>
</dbReference>
<keyword evidence="4 8" id="KW-0812">Transmembrane</keyword>
<evidence type="ECO:0000256" key="8">
    <source>
        <dbReference type="SAM" id="Phobius"/>
    </source>
</evidence>
<dbReference type="AlphaFoldDB" id="A0A7H1B824"/>
<dbReference type="Proteomes" id="UP000516428">
    <property type="component" value="Chromosome"/>
</dbReference>
<feature type="domain" description="Bacterial sugar transferase" evidence="9">
    <location>
        <begin position="301"/>
        <end position="481"/>
    </location>
</feature>
<sequence length="487" mass="52721">MTPERTAAPSAGPLGGFSGTVVAPRAAGGAAALARDGGRPRDRPSRAVLVASDEIAALLATLALTEAQRGPLVLAAFVVLVLVLHATAGLYRYRPEPYMLDDLPAVAGRGILAWCVLAAALATLPGRTPLGPTALATGCAVQVGLALAGRALVHRRRRLALVRRPVSTLLVGPEAQARRVAAALQRHPRSGVRPVGVVGDPADDAEREDGDLPELPVLTTPGDVRRAVIQNGVRRALVLGGSGAPEHRARLHCLSELRCEIWELDPDPTPYVPLRARGEDGLAGFRCRPLAGPFLPVHPGKRALDVSVSAVLLVLLSPLLLSCALWLRLCEGPGVVFRQERIGKDGRPFTLLKFRTIRPADALESATRWSVADDRRMSRFCRFLRRTSIDELLQLWNVFRGDMSLVGPRPERPYFVMKFGETHPGYGDRHRVPTGITGLAQINGLRGDTSIEDRCRFDNAYIDQWSLWRDITILLRTAAEFVRPTGS</sequence>
<evidence type="ECO:0000256" key="7">
    <source>
        <dbReference type="SAM" id="MobiDB-lite"/>
    </source>
</evidence>
<evidence type="ECO:0000256" key="5">
    <source>
        <dbReference type="ARBA" id="ARBA00022989"/>
    </source>
</evidence>
<evidence type="ECO:0000256" key="6">
    <source>
        <dbReference type="ARBA" id="ARBA00023136"/>
    </source>
</evidence>
<dbReference type="InterPro" id="IPR017475">
    <property type="entry name" value="EPS_sugar_tfrase"/>
</dbReference>
<evidence type="ECO:0000256" key="3">
    <source>
        <dbReference type="ARBA" id="ARBA00022679"/>
    </source>
</evidence>
<dbReference type="GO" id="GO:0016020">
    <property type="term" value="C:membrane"/>
    <property type="evidence" value="ECO:0007669"/>
    <property type="project" value="UniProtKB-SubCell"/>
</dbReference>
<feature type="compositionally biased region" description="Acidic residues" evidence="7">
    <location>
        <begin position="201"/>
        <end position="212"/>
    </location>
</feature>
<dbReference type="PANTHER" id="PTHR30576">
    <property type="entry name" value="COLANIC BIOSYNTHESIS UDP-GLUCOSE LIPID CARRIER TRANSFERASE"/>
    <property type="match status" value="1"/>
</dbReference>
<feature type="region of interest" description="Disordered" evidence="7">
    <location>
        <begin position="192"/>
        <end position="212"/>
    </location>
</feature>
<evidence type="ECO:0000313" key="10">
    <source>
        <dbReference type="EMBL" id="QNS04879.1"/>
    </source>
</evidence>
<keyword evidence="11" id="KW-1185">Reference proteome</keyword>
<feature type="transmembrane region" description="Helical" evidence="8">
    <location>
        <begin position="310"/>
        <end position="329"/>
    </location>
</feature>
<evidence type="ECO:0000256" key="1">
    <source>
        <dbReference type="ARBA" id="ARBA00004141"/>
    </source>
</evidence>
<keyword evidence="5 8" id="KW-1133">Transmembrane helix</keyword>
<evidence type="ECO:0000313" key="11">
    <source>
        <dbReference type="Proteomes" id="UP000516428"/>
    </source>
</evidence>
<dbReference type="NCBIfam" id="TIGR03025">
    <property type="entry name" value="EPS_sugtrans"/>
    <property type="match status" value="1"/>
</dbReference>
<gene>
    <name evidence="10" type="ORF">IAG42_15500</name>
</gene>
<dbReference type="PANTHER" id="PTHR30576:SF0">
    <property type="entry name" value="UNDECAPRENYL-PHOSPHATE N-ACETYLGALACTOSAMINYL 1-PHOSPHATE TRANSFERASE-RELATED"/>
    <property type="match status" value="1"/>
</dbReference>
<keyword evidence="6 8" id="KW-0472">Membrane</keyword>
<name>A0A7H1B824_9ACTN</name>
<comment type="similarity">
    <text evidence="2">Belongs to the bacterial sugar transferase family.</text>
</comment>
<evidence type="ECO:0000259" key="9">
    <source>
        <dbReference type="Pfam" id="PF02397"/>
    </source>
</evidence>
<feature type="transmembrane region" description="Helical" evidence="8">
    <location>
        <begin position="103"/>
        <end position="122"/>
    </location>
</feature>
<dbReference type="Pfam" id="PF02397">
    <property type="entry name" value="Bac_transf"/>
    <property type="match status" value="1"/>
</dbReference>
<accession>A0A7H1B824</accession>
<evidence type="ECO:0000256" key="4">
    <source>
        <dbReference type="ARBA" id="ARBA00022692"/>
    </source>
</evidence>
<protein>
    <submittedName>
        <fullName evidence="10">Exopolysaccharide biosynthesis polyprenyl glycosylphosphotransferase</fullName>
    </submittedName>
</protein>
<keyword evidence="3 10" id="KW-0808">Transferase</keyword>
<dbReference type="EMBL" id="CP061281">
    <property type="protein sequence ID" value="QNS04879.1"/>
    <property type="molecule type" value="Genomic_DNA"/>
</dbReference>
<proteinExistence type="inferred from homology"/>
<dbReference type="KEGG" id="sxn:IAG42_15500"/>
<comment type="subcellular location">
    <subcellularLocation>
        <location evidence="1">Membrane</location>
        <topology evidence="1">Multi-pass membrane protein</topology>
    </subcellularLocation>
</comment>